<gene>
    <name evidence="1" type="ORF">EVOR1521_LOCUS27592</name>
</gene>
<organism evidence="1 2">
    <name type="scientific">Effrenium voratum</name>
    <dbReference type="NCBI Taxonomy" id="2562239"/>
    <lineage>
        <taxon>Eukaryota</taxon>
        <taxon>Sar</taxon>
        <taxon>Alveolata</taxon>
        <taxon>Dinophyceae</taxon>
        <taxon>Suessiales</taxon>
        <taxon>Symbiodiniaceae</taxon>
        <taxon>Effrenium</taxon>
    </lineage>
</organism>
<accession>A0AA36JHW7</accession>
<keyword evidence="2" id="KW-1185">Reference proteome</keyword>
<comment type="caution">
    <text evidence="1">The sequence shown here is derived from an EMBL/GenBank/DDBJ whole genome shotgun (WGS) entry which is preliminary data.</text>
</comment>
<dbReference type="EMBL" id="CAUJNA010003581">
    <property type="protein sequence ID" value="CAJ1405361.1"/>
    <property type="molecule type" value="Genomic_DNA"/>
</dbReference>
<evidence type="ECO:0000313" key="1">
    <source>
        <dbReference type="EMBL" id="CAJ1405361.1"/>
    </source>
</evidence>
<dbReference type="Proteomes" id="UP001178507">
    <property type="component" value="Unassembled WGS sequence"/>
</dbReference>
<dbReference type="AlphaFoldDB" id="A0AA36JHW7"/>
<sequence>MQYARQGVDVAVHCDEALLSAGLGTGRGLWHYGSPVLAQPGASPAEVWSGYRANLERLDLLLLAPLASGRVRADFLRNHWTCATIGPGATQQLVKRAEKVTVQNALRTWAEFEGFLQQRGRSFPPELLDLEVFITEATPAPARSLASLRWIFNQAKAAVMEPSMVNRLERRIVQMFEAGEERWSALLGGWLGKQKKLRQGFSFIIPSTFLSGFPWAEVFLEAWKALPRAAQRTSARDGRPWALSEVNLVLRTEFHSYLEDADALSTYSFRRVAPTLGSLLKFTGKELCALGDWQDRSQLGEESRMPMHYSGARYLLSFKQKFVALQALKTLQDYTGWEGIPTVQLEPSKKAGRSFQARDEVIIWAAPPNMEEVPLDVAMQYYYRAKRRGRDLNRVSVDNQACAWVLEEIEQLEVRGGASIRENPARSLHWALPQEQRELEPSRNGCATTHSHDPKEWEPVECAAGRFYPSKEEAEYTAPLCSGGANGQSSIHCGGDDWLPHDVAYIHQSGRMTLVCDCPMEVPCEASQESSLGGLGGIPGAQALPRNLQKHSQVAEEAAQFRAPPAPNIDGKRDIPALGLVQSSQPACLRGLLEEESGETNVVSTAT</sequence>
<reference evidence="1" key="1">
    <citation type="submission" date="2023-08" db="EMBL/GenBank/DDBJ databases">
        <authorList>
            <person name="Chen Y."/>
            <person name="Shah S."/>
            <person name="Dougan E. K."/>
            <person name="Thang M."/>
            <person name="Chan C."/>
        </authorList>
    </citation>
    <scope>NUCLEOTIDE SEQUENCE</scope>
</reference>
<protein>
    <submittedName>
        <fullName evidence="1">Uncharacterized protein</fullName>
    </submittedName>
</protein>
<name>A0AA36JHW7_9DINO</name>
<evidence type="ECO:0000313" key="2">
    <source>
        <dbReference type="Proteomes" id="UP001178507"/>
    </source>
</evidence>
<proteinExistence type="predicted"/>